<dbReference type="EMBL" id="CAJVPM010028874">
    <property type="protein sequence ID" value="CAG8671228.1"/>
    <property type="molecule type" value="Genomic_DNA"/>
</dbReference>
<proteinExistence type="predicted"/>
<feature type="non-terminal residue" evidence="1">
    <location>
        <position position="1"/>
    </location>
</feature>
<dbReference type="Proteomes" id="UP000789860">
    <property type="component" value="Unassembled WGS sequence"/>
</dbReference>
<sequence length="61" mass="6749">ASKCKINSVLLLTSCYMSLLILSIIDSSSFSSKKLLSKELSELFSKISSIFKFCCSLDISF</sequence>
<comment type="caution">
    <text evidence="1">The sequence shown here is derived from an EMBL/GenBank/DDBJ whole genome shotgun (WGS) entry which is preliminary data.</text>
</comment>
<accession>A0ACA9NTA6</accession>
<organism evidence="1 2">
    <name type="scientific">Scutellospora calospora</name>
    <dbReference type="NCBI Taxonomy" id="85575"/>
    <lineage>
        <taxon>Eukaryota</taxon>
        <taxon>Fungi</taxon>
        <taxon>Fungi incertae sedis</taxon>
        <taxon>Mucoromycota</taxon>
        <taxon>Glomeromycotina</taxon>
        <taxon>Glomeromycetes</taxon>
        <taxon>Diversisporales</taxon>
        <taxon>Gigasporaceae</taxon>
        <taxon>Scutellospora</taxon>
    </lineage>
</organism>
<reference evidence="1" key="1">
    <citation type="submission" date="2021-06" db="EMBL/GenBank/DDBJ databases">
        <authorList>
            <person name="Kallberg Y."/>
            <person name="Tangrot J."/>
            <person name="Rosling A."/>
        </authorList>
    </citation>
    <scope>NUCLEOTIDE SEQUENCE</scope>
    <source>
        <strain evidence="1">AU212A</strain>
    </source>
</reference>
<evidence type="ECO:0000313" key="2">
    <source>
        <dbReference type="Proteomes" id="UP000789860"/>
    </source>
</evidence>
<name>A0ACA9NTA6_9GLOM</name>
<gene>
    <name evidence="1" type="ORF">SCALOS_LOCUS9385</name>
</gene>
<evidence type="ECO:0000313" key="1">
    <source>
        <dbReference type="EMBL" id="CAG8671228.1"/>
    </source>
</evidence>
<keyword evidence="2" id="KW-1185">Reference proteome</keyword>
<protein>
    <submittedName>
        <fullName evidence="1">4856_t:CDS:1</fullName>
    </submittedName>
</protein>